<evidence type="ECO:0000313" key="3">
    <source>
        <dbReference type="Proteomes" id="UP000295382"/>
    </source>
</evidence>
<dbReference type="EMBL" id="SLZQ01000002">
    <property type="protein sequence ID" value="TCS38454.1"/>
    <property type="molecule type" value="Genomic_DNA"/>
</dbReference>
<dbReference type="PROSITE" id="PS50851">
    <property type="entry name" value="CHEW"/>
    <property type="match status" value="1"/>
</dbReference>
<dbReference type="Proteomes" id="UP000295382">
    <property type="component" value="Unassembled WGS sequence"/>
</dbReference>
<dbReference type="RefSeq" id="WP_132257526.1">
    <property type="nucleotide sequence ID" value="NZ_SLZQ01000002.1"/>
</dbReference>
<proteinExistence type="predicted"/>
<comment type="caution">
    <text evidence="2">The sequence shown here is derived from an EMBL/GenBank/DDBJ whole genome shotgun (WGS) entry which is preliminary data.</text>
</comment>
<reference evidence="2 3" key="1">
    <citation type="submission" date="2019-03" db="EMBL/GenBank/DDBJ databases">
        <title>Genomic Encyclopedia of Type Strains, Phase IV (KMG-IV): sequencing the most valuable type-strain genomes for metagenomic binning, comparative biology and taxonomic classification.</title>
        <authorList>
            <person name="Goeker M."/>
        </authorList>
    </citation>
    <scope>NUCLEOTIDE SEQUENCE [LARGE SCALE GENOMIC DNA]</scope>
    <source>
        <strain evidence="2 3">DSM 7445</strain>
    </source>
</reference>
<dbReference type="Gene3D" id="2.40.50.180">
    <property type="entry name" value="CheA-289, Domain 4"/>
    <property type="match status" value="1"/>
</dbReference>
<name>A0A4R3HZW6_PAULE</name>
<dbReference type="PANTHER" id="PTHR22617">
    <property type="entry name" value="CHEMOTAXIS SENSOR HISTIDINE KINASE-RELATED"/>
    <property type="match status" value="1"/>
</dbReference>
<dbReference type="Pfam" id="PF01584">
    <property type="entry name" value="CheW"/>
    <property type="match status" value="1"/>
</dbReference>
<dbReference type="InterPro" id="IPR039315">
    <property type="entry name" value="CheW"/>
</dbReference>
<dbReference type="GO" id="GO:0006935">
    <property type="term" value="P:chemotaxis"/>
    <property type="evidence" value="ECO:0007669"/>
    <property type="project" value="InterPro"/>
</dbReference>
<organism evidence="2 3">
    <name type="scientific">Paucimonas lemoignei</name>
    <name type="common">Pseudomonas lemoignei</name>
    <dbReference type="NCBI Taxonomy" id="29443"/>
    <lineage>
        <taxon>Bacteria</taxon>
        <taxon>Pseudomonadati</taxon>
        <taxon>Pseudomonadota</taxon>
        <taxon>Betaproteobacteria</taxon>
        <taxon>Burkholderiales</taxon>
        <taxon>Burkholderiaceae</taxon>
        <taxon>Paucimonas</taxon>
    </lineage>
</organism>
<keyword evidence="3" id="KW-1185">Reference proteome</keyword>
<dbReference type="AlphaFoldDB" id="A0A4R3HZW6"/>
<evidence type="ECO:0000259" key="1">
    <source>
        <dbReference type="PROSITE" id="PS50851"/>
    </source>
</evidence>
<dbReference type="InterPro" id="IPR002545">
    <property type="entry name" value="CheW-lke_dom"/>
</dbReference>
<dbReference type="GO" id="GO:0005829">
    <property type="term" value="C:cytosol"/>
    <property type="evidence" value="ECO:0007669"/>
    <property type="project" value="TreeGrafter"/>
</dbReference>
<dbReference type="OrthoDB" id="9790406at2"/>
<protein>
    <submittedName>
        <fullName evidence="2">CheW protein</fullName>
    </submittedName>
</protein>
<dbReference type="SUPFAM" id="SSF50341">
    <property type="entry name" value="CheW-like"/>
    <property type="match status" value="1"/>
</dbReference>
<feature type="domain" description="CheW-like" evidence="1">
    <location>
        <begin position="68"/>
        <end position="205"/>
    </location>
</feature>
<dbReference type="InterPro" id="IPR036061">
    <property type="entry name" value="CheW-like_dom_sf"/>
</dbReference>
<dbReference type="Gene3D" id="2.30.30.40">
    <property type="entry name" value="SH3 Domains"/>
    <property type="match status" value="1"/>
</dbReference>
<accession>A0A4R3HZW6</accession>
<evidence type="ECO:0000313" key="2">
    <source>
        <dbReference type="EMBL" id="TCS38454.1"/>
    </source>
</evidence>
<dbReference type="GO" id="GO:0007165">
    <property type="term" value="P:signal transduction"/>
    <property type="evidence" value="ECO:0007669"/>
    <property type="project" value="InterPro"/>
</dbReference>
<dbReference type="PANTHER" id="PTHR22617:SF23">
    <property type="entry name" value="CHEMOTAXIS PROTEIN CHEW"/>
    <property type="match status" value="1"/>
</dbReference>
<sequence length="212" mass="23263">MKSRHTPRKQAAATDWADINRRLEQTRMAIEELDEPGPERQQQILRERAAVLAKSADRVAAPEQPGQHLDVLEFMVAGERYAFETVHVDQVYPITPITPIPGVPDFVVGIIMAQGEVLSVIDLRLLLDLPISGLLDPVSIIALKSETMEFGILAEQIVGIESMPRDAIERNMPSLADKAGTYLQGVSANRTAVLDAARLLADPRLAIDAGRQ</sequence>
<dbReference type="SMART" id="SM00260">
    <property type="entry name" value="CheW"/>
    <property type="match status" value="1"/>
</dbReference>
<gene>
    <name evidence="2" type="ORF">EDC30_102193</name>
</gene>